<proteinExistence type="predicted"/>
<evidence type="ECO:0000313" key="2">
    <source>
        <dbReference type="Proteomes" id="UP000255469"/>
    </source>
</evidence>
<evidence type="ECO:0000313" key="1">
    <source>
        <dbReference type="EMBL" id="SUB87842.1"/>
    </source>
</evidence>
<dbReference type="AlphaFoldDB" id="A0A379E686"/>
<accession>A0A379E686</accession>
<reference evidence="1 2" key="1">
    <citation type="submission" date="2018-06" db="EMBL/GenBank/DDBJ databases">
        <authorList>
            <consortium name="Pathogen Informatics"/>
            <person name="Doyle S."/>
        </authorList>
    </citation>
    <scope>NUCLEOTIDE SEQUENCE [LARGE SCALE GENOMIC DNA]</scope>
    <source>
        <strain evidence="1 2">NCTC13067</strain>
    </source>
</reference>
<organism evidence="1 2">
    <name type="scientific">Prevotella denticola</name>
    <dbReference type="NCBI Taxonomy" id="28129"/>
    <lineage>
        <taxon>Bacteria</taxon>
        <taxon>Pseudomonadati</taxon>
        <taxon>Bacteroidota</taxon>
        <taxon>Bacteroidia</taxon>
        <taxon>Bacteroidales</taxon>
        <taxon>Prevotellaceae</taxon>
        <taxon>Prevotella</taxon>
    </lineage>
</organism>
<name>A0A379E686_9BACT</name>
<dbReference type="EMBL" id="UGTM01000001">
    <property type="protein sequence ID" value="SUB87842.1"/>
    <property type="molecule type" value="Genomic_DNA"/>
</dbReference>
<gene>
    <name evidence="1" type="ORF">NCTC13067_01523</name>
</gene>
<protein>
    <submittedName>
        <fullName evidence="1">Uncharacterized protein</fullName>
    </submittedName>
</protein>
<sequence>MVFFITIHSWKRLSKELSFLFCLSHHELYKDCSWRSRRNVLPALGCNRFFSSCVFLHCHGAVPSAVKRWKKQLTEEHPQGNTSSAMLARRLFRKHLLSFILLQLGQPAAKGHIQSLLMCCGRQVRPVCSRPATSPSSSRFSMCRFSPIHFRMNVAFGLFSRGSSLHS</sequence>
<dbReference type="Proteomes" id="UP000255469">
    <property type="component" value="Unassembled WGS sequence"/>
</dbReference>